<dbReference type="KEGG" id="pdp:PDIP_35500"/>
<reference evidence="3 4" key="1">
    <citation type="submission" date="2020-08" db="EMBL/GenBank/DDBJ databases">
        <title>The completed genome sequence of the pathogenic ascomycete fungus Penicillium digitatum.</title>
        <authorList>
            <person name="Wang M."/>
        </authorList>
    </citation>
    <scope>NUCLEOTIDE SEQUENCE [LARGE SCALE GENOMIC DNA]</scope>
    <source>
        <strain evidence="3 4">PdW03</strain>
    </source>
</reference>
<dbReference type="Proteomes" id="UP000595662">
    <property type="component" value="Chromosome 2"/>
</dbReference>
<feature type="compositionally biased region" description="Basic and acidic residues" evidence="2">
    <location>
        <begin position="973"/>
        <end position="985"/>
    </location>
</feature>
<feature type="compositionally biased region" description="Polar residues" evidence="2">
    <location>
        <begin position="98"/>
        <end position="107"/>
    </location>
</feature>
<sequence length="1301" mass="143880">MESSEKPQPLLQRPESAGIEITDFSFSKPVSHKPSYSRNRTKQPTISHPAIDNARSSRESMGEEAGCNQLTRPDTPLDTRSVVKEGVSRVPILAKQPVFTQPPSRLSTLAEPNKESGRRSAPGDPWKQGFGQEHAVISPRPNEPTGADSPRVTIGPAGRIVNPSQECVVDIEKTSKADFALPEPSQVQAARRERQEAPENPPSREPFKPMHNQLLASKRRQAPEKEACSKPLVPLVAGKNGVQLSEDDLFELLITRMRQREESEHAAAVLQRQVTNENEALKKDNSNLQDGLKKCQGQLAKTSSESRSQRAQIDKWKAKLGTFKGVLNELGREYGAVREQAEELKEATMSLDREKREIQNSLDEIRLRVSDSAETIQDQRERLSLSEGTIASLREALDHSEKRGDLVKSQLSNEQKRIATLETYIQNESQSQSRCLALVRNDQGKITEKLDIACELFTTSCSKSQDNILSKLSPALEHCLASVQGLKEQCSAETTNVQDFTNSVHEATSRFTSLAGQVANDVDRSTELSKDVLRALQEAVQAIEGNLGPHSSIFEQLANSDGCYGNLQRQVQNLEPVIGSLDASIKAVGITETDLVRGLETFSHRLAEARIPAGNPVLEMEVSKRFAENTQLQLQLKEISIEVESLRKQLANKSSENEHLQHALTETVTSEKTCKSQNARLEIEKTALRGELQFLEQRIRNELGSVNIKLQDQMKAGFEGQIQGLKTEKAMLERDFNNLQAQLATVQISLTETEKTTEDERLQKASMLQESKKRIEELTISCSEFIAEAKAYKVETNLLKSSEASLSAEKDKLLKQLEEAEGKTSELEASLGLKTESGMLKDKAIQEAEKRAEVFELETAKKNEELSATKENLAMLKSRSSALEKVGEEADAEIISLLRRAQEAESWQATIREGFAKVIEVHPDEPFENTWQRLEDIIQSSLPRPSITYDAYCTKPHGTGDMEGTEGSNLRLGPREEKHENLSETIESKKGTLKTAEDMQTDGNLPPSNSSPLKALKHGDCVDSLPKFPAGHSHIVPFSLLHDRLSRENSLSLFNDPAELEMLFVSTPDIQGALPDDATKKAQERQMVPAETFEMGRDLNEPSPVLGMQPASANDSKSGRSQSALGNIGSLLVDKSAKNEQFNTKRKVVSFEGTRVITQTEIGKARRMSDATDNSSGGDSESKAVKRTQQRTYSRLRQSVAQSETSIETTTEMQPASKSTVKKSQQGSMNKADHSSNANPRPLKRPRNAADGPERRLSPKGLASVSSRSGATAGQANTVRGRSKRRTRGDRYNQRFGEDVG</sequence>
<dbReference type="VEuPathDB" id="FungiDB:PDIP_35500"/>
<evidence type="ECO:0000256" key="2">
    <source>
        <dbReference type="SAM" id="MobiDB-lite"/>
    </source>
</evidence>
<feature type="region of interest" description="Disordered" evidence="2">
    <location>
        <begin position="1"/>
        <end position="80"/>
    </location>
</feature>
<protein>
    <recommendedName>
        <fullName evidence="5">Rootletin</fullName>
    </recommendedName>
</protein>
<evidence type="ECO:0000313" key="3">
    <source>
        <dbReference type="EMBL" id="QQK42646.1"/>
    </source>
</evidence>
<organism evidence="3 4">
    <name type="scientific">Penicillium digitatum</name>
    <name type="common">Green mold</name>
    <dbReference type="NCBI Taxonomy" id="36651"/>
    <lineage>
        <taxon>Eukaryota</taxon>
        <taxon>Fungi</taxon>
        <taxon>Dikarya</taxon>
        <taxon>Ascomycota</taxon>
        <taxon>Pezizomycotina</taxon>
        <taxon>Eurotiomycetes</taxon>
        <taxon>Eurotiomycetidae</taxon>
        <taxon>Eurotiales</taxon>
        <taxon>Aspergillaceae</taxon>
        <taxon>Penicillium</taxon>
    </lineage>
</organism>
<accession>A0A7T7BK14</accession>
<feature type="region of interest" description="Disordered" evidence="2">
    <location>
        <begin position="956"/>
        <end position="985"/>
    </location>
</feature>
<feature type="region of interest" description="Disordered" evidence="2">
    <location>
        <begin position="1096"/>
        <end position="1123"/>
    </location>
</feature>
<dbReference type="RefSeq" id="XP_014535382.2">
    <property type="nucleotide sequence ID" value="XM_014679896.2"/>
</dbReference>
<feature type="compositionally biased region" description="Polar residues" evidence="2">
    <location>
        <begin position="1190"/>
        <end position="1239"/>
    </location>
</feature>
<evidence type="ECO:0008006" key="5">
    <source>
        <dbReference type="Google" id="ProtNLM"/>
    </source>
</evidence>
<dbReference type="EMBL" id="CP060775">
    <property type="protein sequence ID" value="QQK42646.1"/>
    <property type="molecule type" value="Genomic_DNA"/>
</dbReference>
<feature type="compositionally biased region" description="Polar residues" evidence="2">
    <location>
        <begin position="34"/>
        <end position="46"/>
    </location>
</feature>
<feature type="coiled-coil region" evidence="1">
    <location>
        <begin position="327"/>
        <end position="364"/>
    </location>
</feature>
<evidence type="ECO:0000313" key="4">
    <source>
        <dbReference type="Proteomes" id="UP000595662"/>
    </source>
</evidence>
<proteinExistence type="predicted"/>
<feature type="region of interest" description="Disordered" evidence="2">
    <location>
        <begin position="175"/>
        <end position="209"/>
    </location>
</feature>
<dbReference type="GeneID" id="26231868"/>
<evidence type="ECO:0000256" key="1">
    <source>
        <dbReference type="SAM" id="Coils"/>
    </source>
</evidence>
<feature type="compositionally biased region" description="Basic and acidic residues" evidence="2">
    <location>
        <begin position="1289"/>
        <end position="1301"/>
    </location>
</feature>
<feature type="region of interest" description="Disordered" evidence="2">
    <location>
        <begin position="1160"/>
        <end position="1301"/>
    </location>
</feature>
<name>A0A7T7BK14_PENDI</name>
<gene>
    <name evidence="3" type="ORF">Pdw03_6547</name>
</gene>
<feature type="compositionally biased region" description="Polar residues" evidence="2">
    <location>
        <begin position="1111"/>
        <end position="1123"/>
    </location>
</feature>
<keyword evidence="1" id="KW-0175">Coiled coil</keyword>
<feature type="coiled-coil region" evidence="1">
    <location>
        <begin position="629"/>
        <end position="865"/>
    </location>
</feature>
<feature type="compositionally biased region" description="Polar residues" evidence="2">
    <location>
        <begin position="1264"/>
        <end position="1278"/>
    </location>
</feature>
<feature type="region of interest" description="Disordered" evidence="2">
    <location>
        <begin position="94"/>
        <end position="163"/>
    </location>
</feature>